<accession>A0A0F9RZF6</accession>
<organism evidence="5">
    <name type="scientific">marine sediment metagenome</name>
    <dbReference type="NCBI Taxonomy" id="412755"/>
    <lineage>
        <taxon>unclassified sequences</taxon>
        <taxon>metagenomes</taxon>
        <taxon>ecological metagenomes</taxon>
    </lineage>
</organism>
<protein>
    <recommendedName>
        <fullName evidence="4">Prenyltransferase alpha-alpha toroid domain-containing protein</fullName>
    </recommendedName>
</protein>
<dbReference type="Pfam" id="PF00432">
    <property type="entry name" value="Prenyltrans"/>
    <property type="match status" value="2"/>
</dbReference>
<comment type="caution">
    <text evidence="5">The sequence shown here is derived from an EMBL/GenBank/DDBJ whole genome shotgun (WGS) entry which is preliminary data.</text>
</comment>
<feature type="domain" description="Prenyltransferase alpha-alpha toroid" evidence="4">
    <location>
        <begin position="50"/>
        <end position="170"/>
    </location>
</feature>
<keyword evidence="2" id="KW-0175">Coiled coil</keyword>
<gene>
    <name evidence="5" type="ORF">LCGC14_0835560</name>
</gene>
<dbReference type="SUPFAM" id="SSF48239">
    <property type="entry name" value="Terpenoid cyclases/Protein prenyltransferases"/>
    <property type="match status" value="1"/>
</dbReference>
<evidence type="ECO:0000259" key="4">
    <source>
        <dbReference type="Pfam" id="PF00432"/>
    </source>
</evidence>
<feature type="coiled-coil region" evidence="2">
    <location>
        <begin position="592"/>
        <end position="619"/>
    </location>
</feature>
<dbReference type="InterPro" id="IPR001330">
    <property type="entry name" value="Prenyltrans"/>
</dbReference>
<proteinExistence type="predicted"/>
<evidence type="ECO:0000256" key="1">
    <source>
        <dbReference type="ARBA" id="ARBA00022737"/>
    </source>
</evidence>
<evidence type="ECO:0000256" key="2">
    <source>
        <dbReference type="SAM" id="Coils"/>
    </source>
</evidence>
<reference evidence="5" key="1">
    <citation type="journal article" date="2015" name="Nature">
        <title>Complex archaea that bridge the gap between prokaryotes and eukaryotes.</title>
        <authorList>
            <person name="Spang A."/>
            <person name="Saw J.H."/>
            <person name="Jorgensen S.L."/>
            <person name="Zaremba-Niedzwiedzka K."/>
            <person name="Martijn J."/>
            <person name="Lind A.E."/>
            <person name="van Eijk R."/>
            <person name="Schleper C."/>
            <person name="Guy L."/>
            <person name="Ettema T.J."/>
        </authorList>
    </citation>
    <scope>NUCLEOTIDE SEQUENCE</scope>
</reference>
<sequence length="1468" mass="174804">MTNVDQKFAYPYITKFKKEPFNSFVHIKKRDIGNFYIKNYSKLTDFFHFLKKNLLEDPNLTLENVFWYSLLQKYLKEVKKKNRREIFKFIINCEIRQYAHLGFKLSPASLKQPDIYSTYLALSSLNNIGLLEEFFESEGQSHIKEEIKDFILSLRKGSSFLHCHDNECDICNKISPARTLFYVMELFTLLGVDIRNSKDQFRSYIGESKKKSLGLVFKILCLKYLDLESEVREKEIQYLHQLQKENGSFSFDASESINTTFWIVYILNMFSWILDYNPSGIYLFVNFKLGEILNDTKNWDSFQLPIVSKLIILLSLIWNKFINEIERVLFKELEREKFVDLNQLKTTFGLSNEVNNIISYINQNYNFNLRLLDNDIEIKNYIRNLDKRKQEFIYLFYNQLKEKSIISISDLAKKFRTQNLEHLKLKEDIFPVIKDMISRNFFKGNIRTKKAFLAKTKYYFYLNYRLEQIIVSDTEINIERIFKEKEKLDDIKNDIYNLTLKLKRIGSQIRDEIDSYLLINEIDYAKERLKFIIRSAIMEADFLNENIENSFNEMLYYINIQSVLNTEIAQWIKAYSVLKNNLIEIDSNLKGRIKKKETLRNLNTLLEKLMERLIVIEEDLGKKLDSFKKVFNETLEKEYIEDKFINVIRQLNQITNDIVKYDKIIYNISQQITLKESGILEKHRRAIDNWIKIKEKYEFENKFYQEGFQFFKENLKIIVSINERLKNEILEIGKIIEEKIVRNQFQEAFNLIKEESESLLNEKLNEIKNLQSIVKNEIGKNQKLYLLFKHLQNNLENLGTTIIDLIAKQAQSLKDKVLEERDKTDVHDFDEYVSAEVKKLKKELSYLKNKADLTKGLKIEDITKDFDLLHSNFEKSNKLFSKKLINCRKNIEDFNEKSNLTILQWEKFKEFFSNEISILKDEYINEIISKKINVATIEKKTNSLKLVDLKDELKLSCKVLIKRLKDMIDISKISAELDESEKSILIFTDFYYSNKELTNFIENNILKQNRERVGKILGLYDSSIRNLTLRTNMLEIQNRISDLKDFDKIIPRKFNEKVTELRMDQERLEFLTTKNYLESKLDSDRIAVQKIGENLNLFNSIQSFIEQLYNSLKIELKEYYDRFLKETDENDSFEDIQKAFKLKEREFKEKSVQIQEKIENKIKETFNKVNGSDKLAPEIREIFVRQKIIFLEDFNNKIGKINEQIEIIKKESFRERLVDLINNSKIKLSQLMGNLERKVEDNIETREFKRTNVIIQKRAKSIEAEIKEIKRTVNTRIKEYARHSKNFGQISKFIMVDFDRFINEYTGILYEKVKSLERFILKSYIDMTIKAVANEYLTISFLNSELKIKKKNIQDHLLFLISDGELNGKFDPRFLIYFENADILDELDVTELEVIKNTNFKVNMALHHLKNFASQYGSVIAFFASIITMSYYLFLFSGKNPLVLTIPILITFLILYYFLRKSKDEKIK</sequence>
<dbReference type="EMBL" id="LAZR01002419">
    <property type="protein sequence ID" value="KKN30286.1"/>
    <property type="molecule type" value="Genomic_DNA"/>
</dbReference>
<evidence type="ECO:0000313" key="5">
    <source>
        <dbReference type="EMBL" id="KKN30286.1"/>
    </source>
</evidence>
<evidence type="ECO:0000256" key="3">
    <source>
        <dbReference type="SAM" id="Phobius"/>
    </source>
</evidence>
<dbReference type="InterPro" id="IPR008930">
    <property type="entry name" value="Terpenoid_cyclase/PrenylTrfase"/>
</dbReference>
<name>A0A0F9RZF6_9ZZZZ</name>
<feature type="transmembrane region" description="Helical" evidence="3">
    <location>
        <begin position="1441"/>
        <end position="1459"/>
    </location>
</feature>
<dbReference type="GO" id="GO:0003824">
    <property type="term" value="F:catalytic activity"/>
    <property type="evidence" value="ECO:0007669"/>
    <property type="project" value="InterPro"/>
</dbReference>
<keyword evidence="3" id="KW-0812">Transmembrane</keyword>
<feature type="transmembrane region" description="Helical" evidence="3">
    <location>
        <begin position="1416"/>
        <end position="1435"/>
    </location>
</feature>
<keyword evidence="3" id="KW-0472">Membrane</keyword>
<keyword evidence="1" id="KW-0677">Repeat</keyword>
<feature type="domain" description="Prenyltransferase alpha-alpha toroid" evidence="4">
    <location>
        <begin position="215"/>
        <end position="270"/>
    </location>
</feature>
<keyword evidence="3" id="KW-1133">Transmembrane helix</keyword>
<dbReference type="Gene3D" id="1.50.10.20">
    <property type="match status" value="1"/>
</dbReference>